<name>A0ABY8C506_9FIRM</name>
<evidence type="ECO:0000256" key="6">
    <source>
        <dbReference type="SAM" id="Phobius"/>
    </source>
</evidence>
<evidence type="ECO:0000256" key="4">
    <source>
        <dbReference type="ARBA" id="ARBA00022989"/>
    </source>
</evidence>
<dbReference type="Proteomes" id="UP001220478">
    <property type="component" value="Chromosome"/>
</dbReference>
<accession>A0ABY8C506</accession>
<organism evidence="8 9">
    <name type="scientific">Amygdalobacter indicium</name>
    <dbReference type="NCBI Taxonomy" id="3029272"/>
    <lineage>
        <taxon>Bacteria</taxon>
        <taxon>Bacillati</taxon>
        <taxon>Bacillota</taxon>
        <taxon>Clostridia</taxon>
        <taxon>Eubacteriales</taxon>
        <taxon>Oscillospiraceae</taxon>
        <taxon>Amygdalobacter</taxon>
    </lineage>
</organism>
<evidence type="ECO:0000256" key="5">
    <source>
        <dbReference type="ARBA" id="ARBA00023136"/>
    </source>
</evidence>
<dbReference type="PANTHER" id="PTHR30572">
    <property type="entry name" value="MEMBRANE COMPONENT OF TRANSPORTER-RELATED"/>
    <property type="match status" value="1"/>
</dbReference>
<feature type="transmembrane region" description="Helical" evidence="6">
    <location>
        <begin position="360"/>
        <end position="377"/>
    </location>
</feature>
<evidence type="ECO:0000313" key="8">
    <source>
        <dbReference type="EMBL" id="WEG35677.1"/>
    </source>
</evidence>
<feature type="transmembrane region" description="Helical" evidence="6">
    <location>
        <begin position="409"/>
        <end position="431"/>
    </location>
</feature>
<keyword evidence="5 6" id="KW-0472">Membrane</keyword>
<evidence type="ECO:0000256" key="1">
    <source>
        <dbReference type="ARBA" id="ARBA00004651"/>
    </source>
</evidence>
<dbReference type="RefSeq" id="WP_315571800.1">
    <property type="nucleotide sequence ID" value="NZ_CP118868.1"/>
</dbReference>
<keyword evidence="4 6" id="KW-1133">Transmembrane helix</keyword>
<proteinExistence type="predicted"/>
<dbReference type="Pfam" id="PF02687">
    <property type="entry name" value="FtsX"/>
    <property type="match status" value="1"/>
</dbReference>
<dbReference type="EMBL" id="CP118868">
    <property type="protein sequence ID" value="WEG35677.1"/>
    <property type="molecule type" value="Genomic_DNA"/>
</dbReference>
<sequence length="443" mass="48858">MQIWQQAALYIWRRKQQSCMWLAVLSIALAAIYTCLTVNRTIGEMLRQIEQVTEASASLSRKDGRRFSEATLNELRRNFNLELINRLAVSQAMLPTGAGKVFAGKQTVQLDNQAEVNKLLGVYAVDDSSRRSEFLSGRFKLTAGRHLQSRDRNEIMVHESLAQLNGWKLGDTISLSEWKLKNTVSNSAGKAETDLPPAKVQGEVQAAVKYRLVGIFAGVKEEHFQGFSSDLSENTVFTSYNTDGGGESAESARAVKQVDFWSKDKNFLRQLQGNYANYLEDAAAYQVLPVIKQANDTQDSFRTLQTLVRLLTLGVIIAALSVSALILLVCLRNRIREIGILLAVGRDGKGIIRQLITEQLYLSLPAILLAAVSGPWLQKQLAAGLLSRADTGGAWTFAVGSWPEPMTLLASYSLLVGIIISAVIIGAGIFLRRKPREILAKMS</sequence>
<keyword evidence="9" id="KW-1185">Reference proteome</keyword>
<comment type="subcellular location">
    <subcellularLocation>
        <location evidence="1">Cell membrane</location>
        <topology evidence="1">Multi-pass membrane protein</topology>
    </subcellularLocation>
</comment>
<evidence type="ECO:0000256" key="3">
    <source>
        <dbReference type="ARBA" id="ARBA00022692"/>
    </source>
</evidence>
<feature type="domain" description="ABC3 transporter permease C-terminal" evidence="7">
    <location>
        <begin position="312"/>
        <end position="424"/>
    </location>
</feature>
<gene>
    <name evidence="8" type="ORF">PYS61_00510</name>
</gene>
<keyword evidence="3 6" id="KW-0812">Transmembrane</keyword>
<evidence type="ECO:0000259" key="7">
    <source>
        <dbReference type="Pfam" id="PF02687"/>
    </source>
</evidence>
<feature type="transmembrane region" description="Helical" evidence="6">
    <location>
        <begin position="20"/>
        <end position="39"/>
    </location>
</feature>
<evidence type="ECO:0000256" key="2">
    <source>
        <dbReference type="ARBA" id="ARBA00022475"/>
    </source>
</evidence>
<dbReference type="InterPro" id="IPR003838">
    <property type="entry name" value="ABC3_permease_C"/>
</dbReference>
<dbReference type="InterPro" id="IPR050250">
    <property type="entry name" value="Macrolide_Exporter_MacB"/>
</dbReference>
<reference evidence="8 9" key="1">
    <citation type="submission" date="2023-02" db="EMBL/GenBank/DDBJ databases">
        <title>Novel Oscillospiraceae bacterial genomes.</title>
        <authorList>
            <person name="Srinivasan S."/>
            <person name="Austin M.N."/>
            <person name="Fiedler T.L."/>
            <person name="Strenk S.M."/>
            <person name="Agnew K.J."/>
            <person name="Nagana Gowda G.A."/>
            <person name="Raftery D."/>
            <person name="Beamer M.A."/>
            <person name="Achilles S.L."/>
            <person name="Wiesenfeld H.C."/>
            <person name="Fredricks D.N."/>
            <person name="Hillier S.L."/>
        </authorList>
    </citation>
    <scope>NUCLEOTIDE SEQUENCE [LARGE SCALE GENOMIC DNA]</scope>
    <source>
        <strain evidence="8 9">CHIC02 1186E3-8</strain>
    </source>
</reference>
<feature type="transmembrane region" description="Helical" evidence="6">
    <location>
        <begin position="310"/>
        <end position="331"/>
    </location>
</feature>
<protein>
    <submittedName>
        <fullName evidence="8">ABC transporter permease</fullName>
    </submittedName>
</protein>
<evidence type="ECO:0000313" key="9">
    <source>
        <dbReference type="Proteomes" id="UP001220478"/>
    </source>
</evidence>
<dbReference type="PANTHER" id="PTHR30572:SF9">
    <property type="entry name" value="ABC TRANSPORTER PERMEASE PROTEIN"/>
    <property type="match status" value="1"/>
</dbReference>
<keyword evidence="2" id="KW-1003">Cell membrane</keyword>